<accession>A0A5E4V6I1</accession>
<dbReference type="EMBL" id="CABPRY010000004">
    <property type="protein sequence ID" value="VVE07867.1"/>
    <property type="molecule type" value="Genomic_DNA"/>
</dbReference>
<evidence type="ECO:0000259" key="1">
    <source>
        <dbReference type="Pfam" id="PF18734"/>
    </source>
</evidence>
<protein>
    <recommendedName>
        <fullName evidence="1">HEPN AbiU2-like domain-containing protein</fullName>
    </recommendedName>
</protein>
<evidence type="ECO:0000313" key="3">
    <source>
        <dbReference type="Proteomes" id="UP000396788"/>
    </source>
</evidence>
<sequence length="226" mass="25583">MNAIEELLKEYRGEVNVTASSFYAWKSINSLAAHNPTLFQALQRNALSWNLIAHSLQITFFSAFGRLFDRDKRSLTARTFISKCEAAIDQFSKPAFEARRLASNHGVRPDYLDGYLPGVYEPVTADFQTLAAAITPCEAVYKTNYQPIRHKLIAHKDMATIGGKDALFAKTNIGEVEAIIEVLYQVAEVVEQLFNNGRRTNLVDHKLREEEYIRQDLESLLRKLAG</sequence>
<proteinExistence type="predicted"/>
<gene>
    <name evidence="2" type="ORF">PCE31107_02491</name>
</gene>
<feature type="domain" description="HEPN AbiU2-like" evidence="1">
    <location>
        <begin position="2"/>
        <end position="200"/>
    </location>
</feature>
<dbReference type="Proteomes" id="UP000396788">
    <property type="component" value="Unassembled WGS sequence"/>
</dbReference>
<dbReference type="InterPro" id="IPR040704">
    <property type="entry name" value="HEPN_AbiU2"/>
</dbReference>
<dbReference type="Pfam" id="PF18734">
    <property type="entry name" value="HEPN_AbiU2"/>
    <property type="match status" value="1"/>
</dbReference>
<dbReference type="RefSeq" id="WP_150608713.1">
    <property type="nucleotide sequence ID" value="NZ_CABPRY010000004.1"/>
</dbReference>
<evidence type="ECO:0000313" key="2">
    <source>
        <dbReference type="EMBL" id="VVE07867.1"/>
    </source>
</evidence>
<reference evidence="2 3" key="1">
    <citation type="submission" date="2019-08" db="EMBL/GenBank/DDBJ databases">
        <authorList>
            <person name="Peeters C."/>
        </authorList>
    </citation>
    <scope>NUCLEOTIDE SEQUENCE [LARGE SCALE GENOMIC DNA]</scope>
    <source>
        <strain evidence="2 3">LMG 31107</strain>
    </source>
</reference>
<dbReference type="AlphaFoldDB" id="A0A5E4V6I1"/>
<name>A0A5E4V6I1_9BURK</name>
<organism evidence="2 3">
    <name type="scientific">Pandoraea cepalis</name>
    <dbReference type="NCBI Taxonomy" id="2508294"/>
    <lineage>
        <taxon>Bacteria</taxon>
        <taxon>Pseudomonadati</taxon>
        <taxon>Pseudomonadota</taxon>
        <taxon>Betaproteobacteria</taxon>
        <taxon>Burkholderiales</taxon>
        <taxon>Burkholderiaceae</taxon>
        <taxon>Pandoraea</taxon>
    </lineage>
</organism>